<feature type="region of interest" description="Disordered" evidence="1">
    <location>
        <begin position="228"/>
        <end position="247"/>
    </location>
</feature>
<evidence type="ECO:0000313" key="2">
    <source>
        <dbReference type="EMBL" id="KAG9230732.1"/>
    </source>
</evidence>
<sequence>MDQESQNNADVRGISSEERLWEKTIEPQHCQQKEPEDEDEDDIEATSAEDKAPISYGRQIKESLQHQRVEDETIVVARVSQDRQHSVKPYHKKNEDNEDDEDEDVRPPRRRKRRRIDSAATETATRKKVHTRSSTIAQAQTCTTRGSTVSRSSPDDADSILGADYQEYPLQGFLKCVRIGRETTYNLEFRLLDLPDSFRPSIGLHMSNSTSSGELAGKSAHPLFCASHARRSQPASQKQRKQQRLAVERVHRDFSLAFPRGKRSIEALQVRYCTKLKNRDSESDNE</sequence>
<evidence type="ECO:0000313" key="3">
    <source>
        <dbReference type="Proteomes" id="UP000824998"/>
    </source>
</evidence>
<feature type="compositionally biased region" description="Basic and acidic residues" evidence="1">
    <location>
        <begin position="15"/>
        <end position="34"/>
    </location>
</feature>
<gene>
    <name evidence="2" type="ORF">BJ875DRAFT_144333</name>
</gene>
<comment type="caution">
    <text evidence="2">The sequence shown here is derived from an EMBL/GenBank/DDBJ whole genome shotgun (WGS) entry which is preliminary data.</text>
</comment>
<dbReference type="AlphaFoldDB" id="A0A9P7YCK2"/>
<feature type="compositionally biased region" description="Acidic residues" evidence="1">
    <location>
        <begin position="35"/>
        <end position="44"/>
    </location>
</feature>
<organism evidence="2 3">
    <name type="scientific">Amylocarpus encephaloides</name>
    <dbReference type="NCBI Taxonomy" id="45428"/>
    <lineage>
        <taxon>Eukaryota</taxon>
        <taxon>Fungi</taxon>
        <taxon>Dikarya</taxon>
        <taxon>Ascomycota</taxon>
        <taxon>Pezizomycotina</taxon>
        <taxon>Leotiomycetes</taxon>
        <taxon>Helotiales</taxon>
        <taxon>Helotiales incertae sedis</taxon>
        <taxon>Amylocarpus</taxon>
    </lineage>
</organism>
<proteinExistence type="predicted"/>
<name>A0A9P7YCK2_9HELO</name>
<accession>A0A9P7YCK2</accession>
<feature type="compositionally biased region" description="Polar residues" evidence="1">
    <location>
        <begin position="132"/>
        <end position="152"/>
    </location>
</feature>
<feature type="region of interest" description="Disordered" evidence="1">
    <location>
        <begin position="1"/>
        <end position="155"/>
    </location>
</feature>
<dbReference type="Proteomes" id="UP000824998">
    <property type="component" value="Unassembled WGS sequence"/>
</dbReference>
<protein>
    <submittedName>
        <fullName evidence="2">Uncharacterized protein</fullName>
    </submittedName>
</protein>
<evidence type="ECO:0000256" key="1">
    <source>
        <dbReference type="SAM" id="MobiDB-lite"/>
    </source>
</evidence>
<dbReference type="EMBL" id="MU251648">
    <property type="protein sequence ID" value="KAG9230732.1"/>
    <property type="molecule type" value="Genomic_DNA"/>
</dbReference>
<feature type="compositionally biased region" description="Basic and acidic residues" evidence="1">
    <location>
        <begin position="59"/>
        <end position="71"/>
    </location>
</feature>
<keyword evidence="3" id="KW-1185">Reference proteome</keyword>
<reference evidence="2" key="1">
    <citation type="journal article" date="2021" name="IMA Fungus">
        <title>Genomic characterization of three marine fungi, including Emericellopsis atlantica sp. nov. with signatures of a generalist lifestyle and marine biomass degradation.</title>
        <authorList>
            <person name="Hagestad O.C."/>
            <person name="Hou L."/>
            <person name="Andersen J.H."/>
            <person name="Hansen E.H."/>
            <person name="Altermark B."/>
            <person name="Li C."/>
            <person name="Kuhnert E."/>
            <person name="Cox R.J."/>
            <person name="Crous P.W."/>
            <person name="Spatafora J.W."/>
            <person name="Lail K."/>
            <person name="Amirebrahimi M."/>
            <person name="Lipzen A."/>
            <person name="Pangilinan J."/>
            <person name="Andreopoulos W."/>
            <person name="Hayes R.D."/>
            <person name="Ng V."/>
            <person name="Grigoriev I.V."/>
            <person name="Jackson S.A."/>
            <person name="Sutton T.D.S."/>
            <person name="Dobson A.D.W."/>
            <person name="Rama T."/>
        </authorList>
    </citation>
    <scope>NUCLEOTIDE SEQUENCE</scope>
    <source>
        <strain evidence="2">TRa018bII</strain>
    </source>
</reference>
<dbReference type="OrthoDB" id="3440156at2759"/>